<comment type="caution">
    <text evidence="3">The sequence shown here is derived from an EMBL/GenBank/DDBJ whole genome shotgun (WGS) entry which is preliminary data.</text>
</comment>
<dbReference type="SMART" id="SM00324">
    <property type="entry name" value="RhoGAP"/>
    <property type="match status" value="1"/>
</dbReference>
<evidence type="ECO:0000259" key="2">
    <source>
        <dbReference type="PROSITE" id="PS50238"/>
    </source>
</evidence>
<sequence length="526" mass="56682">MPYFFGPWYNSRYRKNLKRFYIVHPSLFTRSLLPFILPLLSPKSYSKLHPLPSLLALYYTHDVPLTGIDLSLAVLESEGRALRDHPELLECGPELLDVQRISSRDSNKSKYGKEGSDSYLSSISSTFSSAASYIGLSRLPSPTHSASSSRVGEAVVDGYWKRDLRGLVDECGGKVPPMVVRSPYMAPLQSLLALPLEAQPNLPWSALAQKDKLLLPKVLCKFLSELAGPVIGWEVYGDVRRVALPSDIPQFLNKLPPSHTLLLTAVVSLLHALAKHEPTTKMSALNLAIVLAPTLIGGPDKVVDMGMCLERGKKLPLGMRERVEGRGRDGEGGGEREGGGEEGEGDGTVVGLLEIWITNYPSISGETPIEKMECGVSSEFVPPPTSARASQAASSSSPFPTLASTFTSSSSHPSSSTEPASSSSSSSSQTQTKTQRRASLSPSPSPPKSSPPRASSLARSASASIRRASLSLGRRGGDKVRDKDRVDLEKEKEKEKEKGGRGERRRSGVRHSLLASGIVEVPSASS</sequence>
<accession>A0A1E3J7V9</accession>
<dbReference type="Gene3D" id="1.10.555.10">
    <property type="entry name" value="Rho GTPase activation protein"/>
    <property type="match status" value="1"/>
</dbReference>
<reference evidence="3 4" key="1">
    <citation type="submission" date="2016-06" db="EMBL/GenBank/DDBJ databases">
        <title>Evolution of pathogenesis and genome organization in the Tremellales.</title>
        <authorList>
            <person name="Cuomo C."/>
            <person name="Litvintseva A."/>
            <person name="Heitman J."/>
            <person name="Chen Y."/>
            <person name="Sun S."/>
            <person name="Springer D."/>
            <person name="Dromer F."/>
            <person name="Young S."/>
            <person name="Zeng Q."/>
            <person name="Chapman S."/>
            <person name="Gujja S."/>
            <person name="Saif S."/>
            <person name="Birren B."/>
        </authorList>
    </citation>
    <scope>NUCLEOTIDE SEQUENCE [LARGE SCALE GENOMIC DNA]</scope>
    <source>
        <strain evidence="3 4">CBS 6273</strain>
    </source>
</reference>
<dbReference type="GO" id="GO:0005096">
    <property type="term" value="F:GTPase activator activity"/>
    <property type="evidence" value="ECO:0007669"/>
    <property type="project" value="TreeGrafter"/>
</dbReference>
<dbReference type="GO" id="GO:0007264">
    <property type="term" value="P:small GTPase-mediated signal transduction"/>
    <property type="evidence" value="ECO:0007669"/>
    <property type="project" value="TreeGrafter"/>
</dbReference>
<feature type="region of interest" description="Disordered" evidence="1">
    <location>
        <begin position="376"/>
        <end position="526"/>
    </location>
</feature>
<dbReference type="Proteomes" id="UP000095149">
    <property type="component" value="Unassembled WGS sequence"/>
</dbReference>
<feature type="compositionally biased region" description="Low complexity" evidence="1">
    <location>
        <begin position="451"/>
        <end position="473"/>
    </location>
</feature>
<dbReference type="Pfam" id="PF00620">
    <property type="entry name" value="RhoGAP"/>
    <property type="match status" value="1"/>
</dbReference>
<gene>
    <name evidence="3" type="ORF">I350_07924</name>
</gene>
<organism evidence="3 4">
    <name type="scientific">Cryptococcus amylolentus CBS 6273</name>
    <dbReference type="NCBI Taxonomy" id="1296118"/>
    <lineage>
        <taxon>Eukaryota</taxon>
        <taxon>Fungi</taxon>
        <taxon>Dikarya</taxon>
        <taxon>Basidiomycota</taxon>
        <taxon>Agaricomycotina</taxon>
        <taxon>Tremellomycetes</taxon>
        <taxon>Tremellales</taxon>
        <taxon>Cryptococcaceae</taxon>
        <taxon>Cryptococcus</taxon>
    </lineage>
</organism>
<feature type="compositionally biased region" description="Basic and acidic residues" evidence="1">
    <location>
        <begin position="475"/>
        <end position="506"/>
    </location>
</feature>
<dbReference type="InterPro" id="IPR008936">
    <property type="entry name" value="Rho_GTPase_activation_prot"/>
</dbReference>
<dbReference type="AlphaFoldDB" id="A0A1E3J7V9"/>
<dbReference type="InterPro" id="IPR036865">
    <property type="entry name" value="CRAL-TRIO_dom_sf"/>
</dbReference>
<feature type="domain" description="Rho-GAP" evidence="2">
    <location>
        <begin position="134"/>
        <end position="327"/>
    </location>
</feature>
<dbReference type="SUPFAM" id="SSF48350">
    <property type="entry name" value="GTPase activation domain, GAP"/>
    <property type="match status" value="1"/>
</dbReference>
<name>A0A1E3J7V9_9TREE</name>
<dbReference type="Pfam" id="PF13716">
    <property type="entry name" value="CRAL_TRIO_2"/>
    <property type="match status" value="1"/>
</dbReference>
<dbReference type="OrthoDB" id="19923at2759"/>
<feature type="compositionally biased region" description="Basic and acidic residues" evidence="1">
    <location>
        <begin position="319"/>
        <end position="339"/>
    </location>
</feature>
<dbReference type="PANTHER" id="PTHR45808:SF2">
    <property type="entry name" value="RHO GTPASE-ACTIVATING PROTEIN 68F"/>
    <property type="match status" value="1"/>
</dbReference>
<feature type="compositionally biased region" description="Low complexity" evidence="1">
    <location>
        <begin position="386"/>
        <end position="428"/>
    </location>
</feature>
<dbReference type="InterPro" id="IPR001251">
    <property type="entry name" value="CRAL-TRIO_dom"/>
</dbReference>
<dbReference type="PANTHER" id="PTHR45808">
    <property type="entry name" value="RHO GTPASE-ACTIVATING PROTEIN 68F"/>
    <property type="match status" value="1"/>
</dbReference>
<evidence type="ECO:0000313" key="4">
    <source>
        <dbReference type="Proteomes" id="UP000095149"/>
    </source>
</evidence>
<proteinExistence type="predicted"/>
<protein>
    <recommendedName>
        <fullName evidence="2">Rho-GAP domain-containing protein</fullName>
    </recommendedName>
</protein>
<dbReference type="InterPro" id="IPR000198">
    <property type="entry name" value="RhoGAP_dom"/>
</dbReference>
<feature type="region of interest" description="Disordered" evidence="1">
    <location>
        <begin position="319"/>
        <end position="347"/>
    </location>
</feature>
<dbReference type="EMBL" id="MEKH01000014">
    <property type="protein sequence ID" value="ODN96949.1"/>
    <property type="molecule type" value="Genomic_DNA"/>
</dbReference>
<evidence type="ECO:0000256" key="1">
    <source>
        <dbReference type="SAM" id="MobiDB-lite"/>
    </source>
</evidence>
<dbReference type="Gene3D" id="3.40.525.10">
    <property type="entry name" value="CRAL-TRIO lipid binding domain"/>
    <property type="match status" value="1"/>
</dbReference>
<dbReference type="PROSITE" id="PS50238">
    <property type="entry name" value="RHOGAP"/>
    <property type="match status" value="1"/>
</dbReference>
<dbReference type="GO" id="GO:0005737">
    <property type="term" value="C:cytoplasm"/>
    <property type="evidence" value="ECO:0007669"/>
    <property type="project" value="TreeGrafter"/>
</dbReference>
<evidence type="ECO:0000313" key="3">
    <source>
        <dbReference type="EMBL" id="ODN96949.1"/>
    </source>
</evidence>
<dbReference type="CDD" id="cd00159">
    <property type="entry name" value="RhoGAP"/>
    <property type="match status" value="1"/>
</dbReference>